<protein>
    <recommendedName>
        <fullName evidence="4">K Homology domain-containing protein</fullName>
    </recommendedName>
</protein>
<accession>A0A4V6A689</accession>
<sequence length="259" mass="28882">MNVRSVPDEVCRKADGSRNDRLSIGSGGYREFQIAMYRMDRAYYPRPTPEPPRGPPFNGPYRLTADEVESVVPMPNTGRDVVEFRLLVLDSSVGGLIGRQGSNVKRVRHVFGARVSISNSKGGNPEHRVVTISTKADQVAFIIEDIFRHIVPPVLDRVQFFDAMLLAPQSCIGRILGPAGSYIKELRRMTRTYQHLYCDIPMPGSDEIALGFQGEPGGVGEAVAEIVSRLRDYTATSLYDPAYNPMTIHESRKRTHPYS</sequence>
<comment type="caution">
    <text evidence="5">The sequence shown here is derived from an EMBL/GenBank/DDBJ whole genome shotgun (WGS) entry which is preliminary data.</text>
</comment>
<reference evidence="5 6" key="1">
    <citation type="journal article" date="2015" name="Genome Biol.">
        <title>Comparative genomics of Steinernema reveals deeply conserved gene regulatory networks.</title>
        <authorList>
            <person name="Dillman A.R."/>
            <person name="Macchietto M."/>
            <person name="Porter C.F."/>
            <person name="Rogers A."/>
            <person name="Williams B."/>
            <person name="Antoshechkin I."/>
            <person name="Lee M.M."/>
            <person name="Goodwin Z."/>
            <person name="Lu X."/>
            <person name="Lewis E.E."/>
            <person name="Goodrich-Blair H."/>
            <person name="Stock S.P."/>
            <person name="Adams B.J."/>
            <person name="Sternberg P.W."/>
            <person name="Mortazavi A."/>
        </authorList>
    </citation>
    <scope>NUCLEOTIDE SEQUENCE [LARGE SCALE GENOMIC DNA]</scope>
    <source>
        <strain evidence="5 6">ALL</strain>
    </source>
</reference>
<dbReference type="InterPro" id="IPR004087">
    <property type="entry name" value="KH_dom"/>
</dbReference>
<feature type="domain" description="K Homology" evidence="4">
    <location>
        <begin position="80"/>
        <end position="151"/>
    </location>
</feature>
<keyword evidence="2" id="KW-0694">RNA-binding</keyword>
<evidence type="ECO:0000313" key="5">
    <source>
        <dbReference type="EMBL" id="TKR93715.1"/>
    </source>
</evidence>
<gene>
    <name evidence="5" type="ORF">L596_008124</name>
</gene>
<evidence type="ECO:0000313" key="6">
    <source>
        <dbReference type="Proteomes" id="UP000298663"/>
    </source>
</evidence>
<dbReference type="GO" id="GO:0003723">
    <property type="term" value="F:RNA binding"/>
    <property type="evidence" value="ECO:0007669"/>
    <property type="project" value="UniProtKB-UniRule"/>
</dbReference>
<feature type="region of interest" description="Disordered" evidence="3">
    <location>
        <begin position="1"/>
        <end position="22"/>
    </location>
</feature>
<name>A0A4V6A689_STECR</name>
<dbReference type="Gene3D" id="3.30.1370.10">
    <property type="entry name" value="K Homology domain, type 1"/>
    <property type="match status" value="2"/>
</dbReference>
<dbReference type="OrthoDB" id="1937934at2759"/>
<feature type="compositionally biased region" description="Basic and acidic residues" evidence="3">
    <location>
        <begin position="1"/>
        <end position="21"/>
    </location>
</feature>
<evidence type="ECO:0000256" key="3">
    <source>
        <dbReference type="SAM" id="MobiDB-lite"/>
    </source>
</evidence>
<proteinExistence type="predicted"/>
<dbReference type="InterPro" id="IPR036612">
    <property type="entry name" value="KH_dom_type_1_sf"/>
</dbReference>
<dbReference type="Proteomes" id="UP000298663">
    <property type="component" value="Unassembled WGS sequence"/>
</dbReference>
<dbReference type="SUPFAM" id="SSF54791">
    <property type="entry name" value="Eukaryotic type KH-domain (KH-domain type I)"/>
    <property type="match status" value="2"/>
</dbReference>
<keyword evidence="6" id="KW-1185">Reference proteome</keyword>
<dbReference type="SMART" id="SM00322">
    <property type="entry name" value="KH"/>
    <property type="match status" value="2"/>
</dbReference>
<dbReference type="EMBL" id="AZBU02000002">
    <property type="protein sequence ID" value="TKR93715.1"/>
    <property type="molecule type" value="Genomic_DNA"/>
</dbReference>
<dbReference type="PANTHER" id="PTHR10288">
    <property type="entry name" value="KH DOMAIN CONTAINING RNA BINDING PROTEIN"/>
    <property type="match status" value="1"/>
</dbReference>
<dbReference type="STRING" id="34508.A0A4V6A689"/>
<evidence type="ECO:0000259" key="4">
    <source>
        <dbReference type="SMART" id="SM00322"/>
    </source>
</evidence>
<evidence type="ECO:0000256" key="2">
    <source>
        <dbReference type="PROSITE-ProRule" id="PRU00117"/>
    </source>
</evidence>
<evidence type="ECO:0000256" key="1">
    <source>
        <dbReference type="ARBA" id="ARBA00022737"/>
    </source>
</evidence>
<dbReference type="PROSITE" id="PS50084">
    <property type="entry name" value="KH_TYPE_1"/>
    <property type="match status" value="2"/>
</dbReference>
<dbReference type="Pfam" id="PF00013">
    <property type="entry name" value="KH_1"/>
    <property type="match status" value="2"/>
</dbReference>
<keyword evidence="1" id="KW-0677">Repeat</keyword>
<feature type="domain" description="K Homology" evidence="4">
    <location>
        <begin position="159"/>
        <end position="231"/>
    </location>
</feature>
<dbReference type="AlphaFoldDB" id="A0A4V6A689"/>
<reference evidence="5 6" key="2">
    <citation type="journal article" date="2019" name="G3 (Bethesda)">
        <title>Hybrid Assembly of the Genome of the Entomopathogenic Nematode Steinernema carpocapsae Identifies the X-Chromosome.</title>
        <authorList>
            <person name="Serra L."/>
            <person name="Macchietto M."/>
            <person name="Macias-Munoz A."/>
            <person name="McGill C.J."/>
            <person name="Rodriguez I.M."/>
            <person name="Rodriguez B."/>
            <person name="Murad R."/>
            <person name="Mortazavi A."/>
        </authorList>
    </citation>
    <scope>NUCLEOTIDE SEQUENCE [LARGE SCALE GENOMIC DNA]</scope>
    <source>
        <strain evidence="5 6">ALL</strain>
    </source>
</reference>
<dbReference type="InterPro" id="IPR004088">
    <property type="entry name" value="KH_dom_type_1"/>
</dbReference>
<organism evidence="5 6">
    <name type="scientific">Steinernema carpocapsae</name>
    <name type="common">Entomopathogenic nematode</name>
    <dbReference type="NCBI Taxonomy" id="34508"/>
    <lineage>
        <taxon>Eukaryota</taxon>
        <taxon>Metazoa</taxon>
        <taxon>Ecdysozoa</taxon>
        <taxon>Nematoda</taxon>
        <taxon>Chromadorea</taxon>
        <taxon>Rhabditida</taxon>
        <taxon>Tylenchina</taxon>
        <taxon>Panagrolaimomorpha</taxon>
        <taxon>Strongyloidoidea</taxon>
        <taxon>Steinernematidae</taxon>
        <taxon>Steinernema</taxon>
    </lineage>
</organism>